<reference evidence="1" key="1">
    <citation type="submission" date="2022-07" db="EMBL/GenBank/DDBJ databases">
        <title>Phylogenomic reconstructions and comparative analyses of Kickxellomycotina fungi.</title>
        <authorList>
            <person name="Reynolds N.K."/>
            <person name="Stajich J.E."/>
            <person name="Barry K."/>
            <person name="Grigoriev I.V."/>
            <person name="Crous P."/>
            <person name="Smith M.E."/>
        </authorList>
    </citation>
    <scope>NUCLEOTIDE SEQUENCE</scope>
    <source>
        <strain evidence="1">CBS 109366</strain>
    </source>
</reference>
<accession>A0ACC1JLJ6</accession>
<protein>
    <submittedName>
        <fullName evidence="1">Uncharacterized protein</fullName>
    </submittedName>
</protein>
<feature type="non-terminal residue" evidence="1">
    <location>
        <position position="1"/>
    </location>
</feature>
<name>A0ACC1JLJ6_9FUNG</name>
<comment type="caution">
    <text evidence="1">The sequence shown here is derived from an EMBL/GenBank/DDBJ whole genome shotgun (WGS) entry which is preliminary data.</text>
</comment>
<evidence type="ECO:0000313" key="2">
    <source>
        <dbReference type="Proteomes" id="UP001140234"/>
    </source>
</evidence>
<sequence length="179" mass="18619">QQQQQQQQPGPPYSAHDNRRESPAYDPLPPPPPPNGTLRSPAAVFPRLSSFSISQSNVRAENTRAPLRGTAQPPPEAPDRRFVLPVSSVLPQPVASAPRRFLPPVGASAFAVGGSSSGSSVASAPAGHSSASPSVGSHSTSSPRIPPLRQQMSSSPPRSTRLHSLPRTPPIAAATTPLS</sequence>
<gene>
    <name evidence="1" type="ORF">IWQ57_005835</name>
</gene>
<dbReference type="EMBL" id="JANBUJ010003012">
    <property type="protein sequence ID" value="KAJ2762294.1"/>
    <property type="molecule type" value="Genomic_DNA"/>
</dbReference>
<dbReference type="Proteomes" id="UP001140234">
    <property type="component" value="Unassembled WGS sequence"/>
</dbReference>
<evidence type="ECO:0000313" key="1">
    <source>
        <dbReference type="EMBL" id="KAJ2762294.1"/>
    </source>
</evidence>
<organism evidence="1 2">
    <name type="scientific">Coemansia nantahalensis</name>
    <dbReference type="NCBI Taxonomy" id="2789366"/>
    <lineage>
        <taxon>Eukaryota</taxon>
        <taxon>Fungi</taxon>
        <taxon>Fungi incertae sedis</taxon>
        <taxon>Zoopagomycota</taxon>
        <taxon>Kickxellomycotina</taxon>
        <taxon>Kickxellomycetes</taxon>
        <taxon>Kickxellales</taxon>
        <taxon>Kickxellaceae</taxon>
        <taxon>Coemansia</taxon>
    </lineage>
</organism>
<keyword evidence="2" id="KW-1185">Reference proteome</keyword>
<proteinExistence type="predicted"/>